<dbReference type="EMBL" id="CAGA01000068">
    <property type="protein sequence ID" value="CCE33877.1"/>
    <property type="molecule type" value="Genomic_DNA"/>
</dbReference>
<feature type="compositionally biased region" description="Acidic residues" evidence="1">
    <location>
        <begin position="145"/>
        <end position="164"/>
    </location>
</feature>
<feature type="compositionally biased region" description="Gly residues" evidence="1">
    <location>
        <begin position="179"/>
        <end position="188"/>
    </location>
</feature>
<sequence>MLSLSSPTTAFSGPWDHRPSVPSPLSSSPIRATSPLSPVDRNTLPKRLREVQSSPIQQPKFRYASRPARQNPLLRSREALQESRRRNFFQNVRQRAEDKAWQRRDIEGQFLKNSLLADMGRLSHDAPVLSERDLEDAMTVHEERYMEDDEDMLGDCPQEDDDIEAMVASFEQDQRRSRGGGGGGGGGGGRERASSPGLSDEEYDDIFAELISREGEEDGESIQPPADHMDTS</sequence>
<feature type="region of interest" description="Disordered" evidence="1">
    <location>
        <begin position="144"/>
        <end position="232"/>
    </location>
</feature>
<dbReference type="VEuPathDB" id="FungiDB:CPUR_07805"/>
<reference evidence="2 3" key="1">
    <citation type="journal article" date="2013" name="PLoS Genet.">
        <title>Plant-symbiotic fungi as chemical engineers: Multi-genome analysis of the Clavicipitaceae reveals dynamics of alkaloid loci.</title>
        <authorList>
            <person name="Schardl C.L."/>
            <person name="Young C.A."/>
            <person name="Hesse U."/>
            <person name="Amyotte S.G."/>
            <person name="Andreeva K."/>
            <person name="Calie P.J."/>
            <person name="Fleetwood D.J."/>
            <person name="Haws D.C."/>
            <person name="Moore N."/>
            <person name="Oeser B."/>
            <person name="Panaccione D.G."/>
            <person name="Schweri K.K."/>
            <person name="Voisey C.R."/>
            <person name="Farman M.L."/>
            <person name="Jaromczyk J.W."/>
            <person name="Roe B.A."/>
            <person name="O'Sullivan D.M."/>
            <person name="Scott B."/>
            <person name="Tudzynski P."/>
            <person name="An Z."/>
            <person name="Arnaoudova E.G."/>
            <person name="Bullock C.T."/>
            <person name="Charlton N.D."/>
            <person name="Chen L."/>
            <person name="Cox M."/>
            <person name="Dinkins R.D."/>
            <person name="Florea S."/>
            <person name="Glenn A.E."/>
            <person name="Gordon A."/>
            <person name="Gueldener U."/>
            <person name="Harris D.R."/>
            <person name="Hollin W."/>
            <person name="Jaromczyk J."/>
            <person name="Johnson R.D."/>
            <person name="Khan A.K."/>
            <person name="Leistner E."/>
            <person name="Leuchtmann A."/>
            <person name="Li C."/>
            <person name="Liu J."/>
            <person name="Liu J."/>
            <person name="Liu M."/>
            <person name="Mace W."/>
            <person name="Machado C."/>
            <person name="Nagabhyru P."/>
            <person name="Pan J."/>
            <person name="Schmid J."/>
            <person name="Sugawara K."/>
            <person name="Steiner U."/>
            <person name="Takach J.E."/>
            <person name="Tanaka E."/>
            <person name="Webb J.S."/>
            <person name="Wilson E.V."/>
            <person name="Wiseman J.L."/>
            <person name="Yoshida R."/>
            <person name="Zeng Z."/>
        </authorList>
    </citation>
    <scope>NUCLEOTIDE SEQUENCE [LARGE SCALE GENOMIC DNA]</scope>
    <source>
        <strain evidence="2 3">20.1</strain>
    </source>
</reference>
<dbReference type="Proteomes" id="UP000016801">
    <property type="component" value="Unassembled WGS sequence"/>
</dbReference>
<evidence type="ECO:0000313" key="3">
    <source>
        <dbReference type="Proteomes" id="UP000016801"/>
    </source>
</evidence>
<dbReference type="eggNOG" id="ENOG502SCE7">
    <property type="taxonomic scope" value="Eukaryota"/>
</dbReference>
<evidence type="ECO:0000313" key="2">
    <source>
        <dbReference type="EMBL" id="CCE33877.1"/>
    </source>
</evidence>
<keyword evidence="3" id="KW-1185">Reference proteome</keyword>
<name>M1VY92_CLAP2</name>
<comment type="caution">
    <text evidence="2">The sequence shown here is derived from an EMBL/GenBank/DDBJ whole genome shotgun (WGS) entry which is preliminary data.</text>
</comment>
<dbReference type="OrthoDB" id="5279705at2759"/>
<dbReference type="HOGENOM" id="CLU_070839_1_0_1"/>
<accession>M1VY92</accession>
<proteinExistence type="predicted"/>
<feature type="compositionally biased region" description="Polar residues" evidence="1">
    <location>
        <begin position="1"/>
        <end position="11"/>
    </location>
</feature>
<dbReference type="PhylomeDB" id="M1VY92"/>
<dbReference type="AlphaFoldDB" id="M1VY92"/>
<evidence type="ECO:0000256" key="1">
    <source>
        <dbReference type="SAM" id="MobiDB-lite"/>
    </source>
</evidence>
<dbReference type="STRING" id="1111077.M1VY92"/>
<feature type="region of interest" description="Disordered" evidence="1">
    <location>
        <begin position="1"/>
        <end position="79"/>
    </location>
</feature>
<organism evidence="2 3">
    <name type="scientific">Claviceps purpurea (strain 20.1)</name>
    <name type="common">Ergot fungus</name>
    <name type="synonym">Sphacelia segetum</name>
    <dbReference type="NCBI Taxonomy" id="1111077"/>
    <lineage>
        <taxon>Eukaryota</taxon>
        <taxon>Fungi</taxon>
        <taxon>Dikarya</taxon>
        <taxon>Ascomycota</taxon>
        <taxon>Pezizomycotina</taxon>
        <taxon>Sordariomycetes</taxon>
        <taxon>Hypocreomycetidae</taxon>
        <taxon>Hypocreales</taxon>
        <taxon>Clavicipitaceae</taxon>
        <taxon>Claviceps</taxon>
    </lineage>
</organism>
<protein>
    <submittedName>
        <fullName evidence="2">Uncharacterized protein</fullName>
    </submittedName>
</protein>
<gene>
    <name evidence="2" type="ORF">CPUR_07805</name>
</gene>